<accession>A0A183BDX9</accession>
<evidence type="ECO:0000313" key="4">
    <source>
        <dbReference type="WBParaSite" id="ECPE_0001745901-mRNA-1"/>
    </source>
</evidence>
<feature type="region of interest" description="Disordered" evidence="1">
    <location>
        <begin position="32"/>
        <end position="59"/>
    </location>
</feature>
<name>A0A183BDX9_9TREM</name>
<proteinExistence type="predicted"/>
<dbReference type="Proteomes" id="UP000272942">
    <property type="component" value="Unassembled WGS sequence"/>
</dbReference>
<organism evidence="4">
    <name type="scientific">Echinostoma caproni</name>
    <dbReference type="NCBI Taxonomy" id="27848"/>
    <lineage>
        <taxon>Eukaryota</taxon>
        <taxon>Metazoa</taxon>
        <taxon>Spiralia</taxon>
        <taxon>Lophotrochozoa</taxon>
        <taxon>Platyhelminthes</taxon>
        <taxon>Trematoda</taxon>
        <taxon>Digenea</taxon>
        <taxon>Plagiorchiida</taxon>
        <taxon>Echinostomata</taxon>
        <taxon>Echinostomatoidea</taxon>
        <taxon>Echinostomatidae</taxon>
        <taxon>Echinostoma</taxon>
    </lineage>
</organism>
<dbReference type="OrthoDB" id="6286780at2759"/>
<reference evidence="2 3" key="2">
    <citation type="submission" date="2018-11" db="EMBL/GenBank/DDBJ databases">
        <authorList>
            <consortium name="Pathogen Informatics"/>
        </authorList>
    </citation>
    <scope>NUCLEOTIDE SEQUENCE [LARGE SCALE GENOMIC DNA]</scope>
    <source>
        <strain evidence="2 3">Egypt</strain>
    </source>
</reference>
<evidence type="ECO:0000313" key="2">
    <source>
        <dbReference type="EMBL" id="VDP94705.1"/>
    </source>
</evidence>
<dbReference type="WBParaSite" id="ECPE_0001745901-mRNA-1">
    <property type="protein sequence ID" value="ECPE_0001745901-mRNA-1"/>
    <property type="gene ID" value="ECPE_0001745901"/>
</dbReference>
<dbReference type="AlphaFoldDB" id="A0A183BDX9"/>
<keyword evidence="3" id="KW-1185">Reference proteome</keyword>
<gene>
    <name evidence="2" type="ORF">ECPE_LOCUS17414</name>
</gene>
<evidence type="ECO:0000313" key="3">
    <source>
        <dbReference type="Proteomes" id="UP000272942"/>
    </source>
</evidence>
<dbReference type="EMBL" id="UZAN01069181">
    <property type="protein sequence ID" value="VDP94705.1"/>
    <property type="molecule type" value="Genomic_DNA"/>
</dbReference>
<sequence>MTSVPEACLNLPYWGPVFQDSVDFGRRLSIRSEPEDQESATAPIAMETDGPEGTPEDPDAAVCPCWSAVPVESGDTQAGDEDVCDPAAHLGTLLPQLNLPANLPAMIHQPVARFTVKDPHLLAPPDFMTPRRCTRTVQCFLLG</sequence>
<reference evidence="4" key="1">
    <citation type="submission" date="2016-06" db="UniProtKB">
        <authorList>
            <consortium name="WormBaseParasite"/>
        </authorList>
    </citation>
    <scope>IDENTIFICATION</scope>
</reference>
<evidence type="ECO:0000256" key="1">
    <source>
        <dbReference type="SAM" id="MobiDB-lite"/>
    </source>
</evidence>
<protein>
    <submittedName>
        <fullName evidence="4">DBR1 domain-containing protein</fullName>
    </submittedName>
</protein>